<protein>
    <submittedName>
        <fullName evidence="1">Uncharacterized protein</fullName>
    </submittedName>
</protein>
<reference evidence="1 2" key="1">
    <citation type="journal article" date="2006" name="Science">
        <title>The 160-kilobase genome of the bacterial endosymbiont Carsonella.</title>
        <authorList>
            <person name="Nakabachi A."/>
            <person name="Yamashita A."/>
            <person name="Toh H."/>
            <person name="Ishikawa H."/>
            <person name="Dunbar H."/>
            <person name="Moran N."/>
            <person name="Hattori M."/>
        </authorList>
    </citation>
    <scope>NUCLEOTIDE SEQUENCE [LARGE SCALE GENOMIC DNA]</scope>
    <source>
        <strain evidence="1 2">PV</strain>
    </source>
</reference>
<dbReference type="KEGG" id="crp:CRP_024"/>
<dbReference type="RefSeq" id="WP_011672247.1">
    <property type="nucleotide sequence ID" value="NC_008512.1"/>
</dbReference>
<dbReference type="STRING" id="387662.CRP_024"/>
<dbReference type="AlphaFoldDB" id="Q05FW6"/>
<dbReference type="Proteomes" id="UP000000777">
    <property type="component" value="Chromosome"/>
</dbReference>
<gene>
    <name evidence="1" type="ordered locus">CRP_024</name>
</gene>
<accession>Q05FW6</accession>
<proteinExistence type="predicted"/>
<dbReference type="HOGENOM" id="CLU_1640685_0_0_6"/>
<dbReference type="EMBL" id="AP009180">
    <property type="protein sequence ID" value="BAF35055.1"/>
    <property type="molecule type" value="Genomic_DNA"/>
</dbReference>
<evidence type="ECO:0000313" key="1">
    <source>
        <dbReference type="EMBL" id="BAF35055.1"/>
    </source>
</evidence>
<sequence>MKNLFLIKNLCNLFSFGKDSVFFFFKCFYKKKKNIFINYNLIYFKKYFLQFFNPEINIFKKFTFNELIFRKIKISIVKNTFVYMHIMNHHLLDKIETIFNKLIKKKKQIVIINNWYFKNKYVMKPLINIFLKNYKLNIKDSSNKYIFIERNFLRCLISKFIK</sequence>
<organism evidence="1 2">
    <name type="scientific">Carsonella ruddii (strain PV)</name>
    <dbReference type="NCBI Taxonomy" id="387662"/>
    <lineage>
        <taxon>Bacteria</taxon>
        <taxon>Pseudomonadati</taxon>
        <taxon>Pseudomonadota</taxon>
        <taxon>Gammaproteobacteria</taxon>
        <taxon>Oceanospirillales</taxon>
        <taxon>Halomonadaceae</taxon>
        <taxon>Zymobacter group</taxon>
        <taxon>Candidatus Carsonella</taxon>
    </lineage>
</organism>
<dbReference type="OrthoDB" id="6183216at2"/>
<name>Q05FW6_CARRP</name>
<evidence type="ECO:0000313" key="2">
    <source>
        <dbReference type="Proteomes" id="UP000000777"/>
    </source>
</evidence>